<reference evidence="2 3" key="1">
    <citation type="submission" date="2015-01" db="EMBL/GenBank/DDBJ databases">
        <title>Deinococcus puniceus/DY1/ whole genome sequencing.</title>
        <authorList>
            <person name="Kim M.K."/>
            <person name="Srinivasan S."/>
            <person name="Lee J.-J."/>
        </authorList>
    </citation>
    <scope>NUCLEOTIDE SEQUENCE [LARGE SCALE GENOMIC DNA]</scope>
    <source>
        <strain evidence="2 3">DY1</strain>
    </source>
</reference>
<protein>
    <recommendedName>
        <fullName evidence="4">Membrane protein YczE</fullName>
    </recommendedName>
</protein>
<dbReference type="PANTHER" id="PTHR40078">
    <property type="entry name" value="INTEGRAL MEMBRANE PROTEIN-RELATED"/>
    <property type="match status" value="1"/>
</dbReference>
<dbReference type="RefSeq" id="WP_064015852.1">
    <property type="nucleotide sequence ID" value="NZ_CP011387.1"/>
</dbReference>
<accession>A0A172TCM0</accession>
<organism evidence="2 3">
    <name type="scientific">Deinococcus puniceus</name>
    <dbReference type="NCBI Taxonomy" id="1182568"/>
    <lineage>
        <taxon>Bacteria</taxon>
        <taxon>Thermotogati</taxon>
        <taxon>Deinococcota</taxon>
        <taxon>Deinococci</taxon>
        <taxon>Deinococcales</taxon>
        <taxon>Deinococcaceae</taxon>
        <taxon>Deinococcus</taxon>
    </lineage>
</organism>
<feature type="transmembrane region" description="Helical" evidence="1">
    <location>
        <begin position="20"/>
        <end position="37"/>
    </location>
</feature>
<sequence length="219" mass="22895">MTRSAPFAALTRLPPLGRYALLMFGLFLYGLSLRLMLDARVGVAPWEVLHVGVTRHLPLSVGVVSILTGLVIVAFTALKLREPVGPGTVLNVIFIGVFLDVLGPLVPDPQGLGLRWVQFVLGVILLGLATGTYVAAGLGAGPRDGLTLGLRRVYGWPVARTRTGVEVVVLATGLLLGGPIGWGTLVFALTVGPAMSRGMGLFGLAQKREVAVVKGLAAD</sequence>
<keyword evidence="1" id="KW-0812">Transmembrane</keyword>
<dbReference type="PANTHER" id="PTHR40078:SF1">
    <property type="entry name" value="INTEGRAL MEMBRANE PROTEIN"/>
    <property type="match status" value="1"/>
</dbReference>
<proteinExistence type="predicted"/>
<evidence type="ECO:0000256" key="1">
    <source>
        <dbReference type="SAM" id="Phobius"/>
    </source>
</evidence>
<evidence type="ECO:0000313" key="2">
    <source>
        <dbReference type="EMBL" id="ANE44779.1"/>
    </source>
</evidence>
<dbReference type="KEGG" id="dpu:SU48_05145"/>
<dbReference type="PATRIC" id="fig|1182568.3.peg.1068"/>
<keyword evidence="3" id="KW-1185">Reference proteome</keyword>
<feature type="transmembrane region" description="Helical" evidence="1">
    <location>
        <begin position="89"/>
        <end position="107"/>
    </location>
</feature>
<keyword evidence="1" id="KW-1133">Transmembrane helix</keyword>
<dbReference type="EMBL" id="CP011387">
    <property type="protein sequence ID" value="ANE44779.1"/>
    <property type="molecule type" value="Genomic_DNA"/>
</dbReference>
<feature type="transmembrane region" description="Helical" evidence="1">
    <location>
        <begin position="119"/>
        <end position="142"/>
    </location>
</feature>
<keyword evidence="1" id="KW-0472">Membrane</keyword>
<dbReference type="InterPro" id="IPR038750">
    <property type="entry name" value="YczE/YyaS-like"/>
</dbReference>
<feature type="transmembrane region" description="Helical" evidence="1">
    <location>
        <begin position="163"/>
        <end position="189"/>
    </location>
</feature>
<feature type="transmembrane region" description="Helical" evidence="1">
    <location>
        <begin position="57"/>
        <end position="77"/>
    </location>
</feature>
<dbReference type="STRING" id="1182568.SU48_05145"/>
<dbReference type="AlphaFoldDB" id="A0A172TCM0"/>
<dbReference type="Pfam" id="PF19700">
    <property type="entry name" value="DUF6198"/>
    <property type="match status" value="1"/>
</dbReference>
<gene>
    <name evidence="2" type="ORF">SU48_05145</name>
</gene>
<dbReference type="Proteomes" id="UP000077363">
    <property type="component" value="Chromosome"/>
</dbReference>
<evidence type="ECO:0008006" key="4">
    <source>
        <dbReference type="Google" id="ProtNLM"/>
    </source>
</evidence>
<evidence type="ECO:0000313" key="3">
    <source>
        <dbReference type="Proteomes" id="UP000077363"/>
    </source>
</evidence>
<name>A0A172TCM0_9DEIO</name>